<dbReference type="AlphaFoldDB" id="A0A9P7F0N3"/>
<feature type="compositionally biased region" description="Basic and acidic residues" evidence="1">
    <location>
        <begin position="209"/>
        <end position="227"/>
    </location>
</feature>
<name>A0A9P7F0N3_9AGAM</name>
<comment type="caution">
    <text evidence="2">The sequence shown here is derived from an EMBL/GenBank/DDBJ whole genome shotgun (WGS) entry which is preliminary data.</text>
</comment>
<dbReference type="RefSeq" id="XP_041289125.1">
    <property type="nucleotide sequence ID" value="XM_041434022.1"/>
</dbReference>
<sequence>MAPILTRIGARRYTLPNGLGNGDLMVVLDMLRAYLEHDAHLRSGTAADRASPAGYGDFSLSFNMLQTTNGLTSRVAEESSEGPCISGPSPSLTDLIGEEVPPAQPVHTSASQPPSDGRWLSSRRAELMEEALWMNLETSKRQREWRDRSIAERKAAKRARHTMSSLPDHQTTNKGEGTSVIHTGSTPHSPPSATTVSPRHLSQMEVDNDEARTHTSESTRGDTEKGAKGKGRATKK</sequence>
<dbReference type="EMBL" id="JABBWM010000058">
    <property type="protein sequence ID" value="KAG2099238.1"/>
    <property type="molecule type" value="Genomic_DNA"/>
</dbReference>
<gene>
    <name evidence="2" type="ORF">F5147DRAFT_655840</name>
</gene>
<evidence type="ECO:0000313" key="2">
    <source>
        <dbReference type="EMBL" id="KAG2099238.1"/>
    </source>
</evidence>
<feature type="region of interest" description="Disordered" evidence="1">
    <location>
        <begin position="77"/>
        <end position="119"/>
    </location>
</feature>
<reference evidence="2" key="1">
    <citation type="journal article" date="2020" name="New Phytol.">
        <title>Comparative genomics reveals dynamic genome evolution in host specialist ectomycorrhizal fungi.</title>
        <authorList>
            <person name="Lofgren L.A."/>
            <person name="Nguyen N.H."/>
            <person name="Vilgalys R."/>
            <person name="Ruytinx J."/>
            <person name="Liao H.L."/>
            <person name="Branco S."/>
            <person name="Kuo A."/>
            <person name="LaButti K."/>
            <person name="Lipzen A."/>
            <person name="Andreopoulos W."/>
            <person name="Pangilinan J."/>
            <person name="Riley R."/>
            <person name="Hundley H."/>
            <person name="Na H."/>
            <person name="Barry K."/>
            <person name="Grigoriev I.V."/>
            <person name="Stajich J.E."/>
            <person name="Kennedy P.G."/>
        </authorList>
    </citation>
    <scope>NUCLEOTIDE SEQUENCE</scope>
    <source>
        <strain evidence="2">FC423</strain>
    </source>
</reference>
<dbReference type="OrthoDB" id="2691107at2759"/>
<evidence type="ECO:0000256" key="1">
    <source>
        <dbReference type="SAM" id="MobiDB-lite"/>
    </source>
</evidence>
<proteinExistence type="predicted"/>
<organism evidence="2 3">
    <name type="scientific">Suillus discolor</name>
    <dbReference type="NCBI Taxonomy" id="1912936"/>
    <lineage>
        <taxon>Eukaryota</taxon>
        <taxon>Fungi</taxon>
        <taxon>Dikarya</taxon>
        <taxon>Basidiomycota</taxon>
        <taxon>Agaricomycotina</taxon>
        <taxon>Agaricomycetes</taxon>
        <taxon>Agaricomycetidae</taxon>
        <taxon>Boletales</taxon>
        <taxon>Suillineae</taxon>
        <taxon>Suillaceae</taxon>
        <taxon>Suillus</taxon>
    </lineage>
</organism>
<feature type="compositionally biased region" description="Polar residues" evidence="1">
    <location>
        <begin position="162"/>
        <end position="197"/>
    </location>
</feature>
<evidence type="ECO:0000313" key="3">
    <source>
        <dbReference type="Proteomes" id="UP000823399"/>
    </source>
</evidence>
<keyword evidence="3" id="KW-1185">Reference proteome</keyword>
<feature type="compositionally biased region" description="Basic and acidic residues" evidence="1">
    <location>
        <begin position="139"/>
        <end position="154"/>
    </location>
</feature>
<protein>
    <submittedName>
        <fullName evidence="2">Uncharacterized protein</fullName>
    </submittedName>
</protein>
<dbReference type="GeneID" id="64696281"/>
<accession>A0A9P7F0N3</accession>
<dbReference type="Proteomes" id="UP000823399">
    <property type="component" value="Unassembled WGS sequence"/>
</dbReference>
<feature type="region of interest" description="Disordered" evidence="1">
    <location>
        <begin position="139"/>
        <end position="236"/>
    </location>
</feature>